<evidence type="ECO:0000313" key="11">
    <source>
        <dbReference type="Proteomes" id="UP001178148"/>
    </source>
</evidence>
<keyword evidence="6 8" id="KW-0324">Glycolysis</keyword>
<dbReference type="NCBIfam" id="TIGR00419">
    <property type="entry name" value="tim"/>
    <property type="match status" value="1"/>
</dbReference>
<keyword evidence="4 8" id="KW-0312">Gluconeogenesis</keyword>
<keyword evidence="5 8" id="KW-0963">Cytoplasm</keyword>
<comment type="pathway">
    <text evidence="2">Carbohydrate metabolism; erythritol degradation.</text>
</comment>
<comment type="caution">
    <text evidence="10">The sequence shown here is derived from an EMBL/GenBank/DDBJ whole genome shotgun (WGS) entry which is preliminary data.</text>
</comment>
<dbReference type="CDD" id="cd00311">
    <property type="entry name" value="TIM"/>
    <property type="match status" value="1"/>
</dbReference>
<reference evidence="10 11" key="1">
    <citation type="journal article" date="2023" name="bioRxiv">
        <title>An intranuclear bacterial parasite of deep-sea mussels expresses apoptosis inhibitors acquired from its host.</title>
        <authorList>
            <person name="Gonzalez Porras M.A."/>
            <person name="Assie A."/>
            <person name="Tietjen M."/>
            <person name="Violette M."/>
            <person name="Kleiner M."/>
            <person name="Gruber-Vodicka H."/>
            <person name="Dubilier N."/>
            <person name="Leisch N."/>
        </authorList>
    </citation>
    <scope>NUCLEOTIDE SEQUENCE [LARGE SCALE GENOMIC DNA]</scope>
    <source>
        <strain evidence="10">IAP13</strain>
    </source>
</reference>
<comment type="subcellular location">
    <subcellularLocation>
        <location evidence="8 9">Cytoplasm</location>
    </subcellularLocation>
</comment>
<evidence type="ECO:0000256" key="6">
    <source>
        <dbReference type="ARBA" id="ARBA00023152"/>
    </source>
</evidence>
<dbReference type="EMBL" id="JASXSV010000003">
    <property type="protein sequence ID" value="MDP0588130.1"/>
    <property type="molecule type" value="Genomic_DNA"/>
</dbReference>
<feature type="active site" description="Proton acceptor" evidence="8">
    <location>
        <position position="165"/>
    </location>
</feature>
<dbReference type="GO" id="GO:0006094">
    <property type="term" value="P:gluconeogenesis"/>
    <property type="evidence" value="ECO:0007669"/>
    <property type="project" value="UniProtKB-UniRule"/>
</dbReference>
<accession>A0AA90NKB9</accession>
<dbReference type="PANTHER" id="PTHR21139:SF42">
    <property type="entry name" value="TRIOSEPHOSPHATE ISOMERASE"/>
    <property type="match status" value="1"/>
</dbReference>
<dbReference type="HAMAP" id="MF_00147_B">
    <property type="entry name" value="TIM_B"/>
    <property type="match status" value="1"/>
</dbReference>
<feature type="active site" description="Electrophile" evidence="8">
    <location>
        <position position="93"/>
    </location>
</feature>
<evidence type="ECO:0000256" key="4">
    <source>
        <dbReference type="ARBA" id="ARBA00022432"/>
    </source>
</evidence>
<evidence type="ECO:0000256" key="7">
    <source>
        <dbReference type="ARBA" id="ARBA00023235"/>
    </source>
</evidence>
<comment type="similarity">
    <text evidence="3 8 9">Belongs to the triosephosphate isomerase family.</text>
</comment>
<comment type="pathway">
    <text evidence="8 9">Carbohydrate biosynthesis; gluconeogenesis.</text>
</comment>
<dbReference type="PANTHER" id="PTHR21139">
    <property type="entry name" value="TRIOSEPHOSPHATE ISOMERASE"/>
    <property type="match status" value="1"/>
</dbReference>
<name>A0AA90NKB9_9GAMM</name>
<evidence type="ECO:0000256" key="8">
    <source>
        <dbReference type="HAMAP-Rule" id="MF_00147"/>
    </source>
</evidence>
<comment type="subunit">
    <text evidence="8 9">Homodimer.</text>
</comment>
<dbReference type="Gene3D" id="3.20.20.70">
    <property type="entry name" value="Aldolase class I"/>
    <property type="match status" value="1"/>
</dbReference>
<dbReference type="SUPFAM" id="SSF51351">
    <property type="entry name" value="Triosephosphate isomerase (TIM)"/>
    <property type="match status" value="1"/>
</dbReference>
<evidence type="ECO:0000256" key="3">
    <source>
        <dbReference type="ARBA" id="ARBA00007422"/>
    </source>
</evidence>
<dbReference type="GO" id="GO:0005829">
    <property type="term" value="C:cytosol"/>
    <property type="evidence" value="ECO:0007669"/>
    <property type="project" value="TreeGrafter"/>
</dbReference>
<comment type="catalytic activity">
    <reaction evidence="8 9">
        <text>D-glyceraldehyde 3-phosphate = dihydroxyacetone phosphate</text>
        <dbReference type="Rhea" id="RHEA:18585"/>
        <dbReference type="ChEBI" id="CHEBI:57642"/>
        <dbReference type="ChEBI" id="CHEBI:59776"/>
        <dbReference type="EC" id="5.3.1.1"/>
    </reaction>
</comment>
<dbReference type="FunFam" id="3.20.20.70:FF:000016">
    <property type="entry name" value="Triosephosphate isomerase"/>
    <property type="match status" value="1"/>
</dbReference>
<keyword evidence="11" id="KW-1185">Reference proteome</keyword>
<comment type="pathway">
    <text evidence="1 8 9">Carbohydrate degradation; glycolysis; D-glyceraldehyde 3-phosphate from glycerone phosphate: step 1/1.</text>
</comment>
<dbReference type="Proteomes" id="UP001178148">
    <property type="component" value="Unassembled WGS sequence"/>
</dbReference>
<gene>
    <name evidence="8 10" type="primary">tpiA</name>
    <name evidence="10" type="ORF">QS748_02545</name>
</gene>
<protein>
    <recommendedName>
        <fullName evidence="8 9">Triosephosphate isomerase</fullName>
        <shortName evidence="8">TIM</shortName>
        <shortName evidence="8">TPI</shortName>
        <ecNumber evidence="8 9">5.3.1.1</ecNumber>
    </recommendedName>
    <alternativeName>
        <fullName evidence="8">Triose-phosphate isomerase</fullName>
    </alternativeName>
</protein>
<evidence type="ECO:0000256" key="1">
    <source>
        <dbReference type="ARBA" id="ARBA00004680"/>
    </source>
</evidence>
<evidence type="ECO:0000256" key="5">
    <source>
        <dbReference type="ARBA" id="ARBA00022490"/>
    </source>
</evidence>
<proteinExistence type="inferred from homology"/>
<dbReference type="PROSITE" id="PS51440">
    <property type="entry name" value="TIM_2"/>
    <property type="match status" value="1"/>
</dbReference>
<dbReference type="InterPro" id="IPR000652">
    <property type="entry name" value="Triosephosphate_isomerase"/>
</dbReference>
<dbReference type="GO" id="GO:0019563">
    <property type="term" value="P:glycerol catabolic process"/>
    <property type="evidence" value="ECO:0007669"/>
    <property type="project" value="TreeGrafter"/>
</dbReference>
<dbReference type="InterPro" id="IPR013785">
    <property type="entry name" value="Aldolase_TIM"/>
</dbReference>
<comment type="function">
    <text evidence="8">Involved in the gluconeogenesis. Catalyzes stereospecifically the conversion of dihydroxyacetone phosphate (DHAP) to D-glyceraldehyde-3-phosphate (G3P).</text>
</comment>
<dbReference type="InterPro" id="IPR020861">
    <property type="entry name" value="Triosephosphate_isomerase_AS"/>
</dbReference>
<dbReference type="AlphaFoldDB" id="A0AA90NKB9"/>
<feature type="binding site" evidence="8">
    <location>
        <begin position="9"/>
        <end position="11"/>
    </location>
    <ligand>
        <name>substrate</name>
    </ligand>
</feature>
<dbReference type="InterPro" id="IPR035990">
    <property type="entry name" value="TIM_sf"/>
</dbReference>
<dbReference type="PROSITE" id="PS00171">
    <property type="entry name" value="TIM_1"/>
    <property type="match status" value="1"/>
</dbReference>
<dbReference type="GO" id="GO:0006096">
    <property type="term" value="P:glycolytic process"/>
    <property type="evidence" value="ECO:0007669"/>
    <property type="project" value="UniProtKB-UniRule"/>
</dbReference>
<evidence type="ECO:0000256" key="9">
    <source>
        <dbReference type="RuleBase" id="RU363013"/>
    </source>
</evidence>
<keyword evidence="7 8" id="KW-0413">Isomerase</keyword>
<dbReference type="InterPro" id="IPR022896">
    <property type="entry name" value="TrioseP_Isoase_bac/euk"/>
</dbReference>
<feature type="binding site" evidence="8">
    <location>
        <position position="210"/>
    </location>
    <ligand>
        <name>substrate</name>
    </ligand>
</feature>
<evidence type="ECO:0000313" key="10">
    <source>
        <dbReference type="EMBL" id="MDP0588130.1"/>
    </source>
</evidence>
<dbReference type="EC" id="5.3.1.1" evidence="8 9"/>
<dbReference type="Pfam" id="PF00121">
    <property type="entry name" value="TIM"/>
    <property type="match status" value="1"/>
</dbReference>
<feature type="binding site" evidence="8">
    <location>
        <begin position="231"/>
        <end position="232"/>
    </location>
    <ligand>
        <name>substrate</name>
    </ligand>
</feature>
<dbReference type="GO" id="GO:0004807">
    <property type="term" value="F:triose-phosphate isomerase activity"/>
    <property type="evidence" value="ECO:0007669"/>
    <property type="project" value="UniProtKB-UniRule"/>
</dbReference>
<feature type="binding site" evidence="8">
    <location>
        <position position="171"/>
    </location>
    <ligand>
        <name>substrate</name>
    </ligand>
</feature>
<organism evidence="10 11">
    <name type="scientific">Candidatus Endonucleibacter bathymodioli</name>
    <dbReference type="NCBI Taxonomy" id="539814"/>
    <lineage>
        <taxon>Bacteria</taxon>
        <taxon>Pseudomonadati</taxon>
        <taxon>Pseudomonadota</taxon>
        <taxon>Gammaproteobacteria</taxon>
        <taxon>Oceanospirillales</taxon>
        <taxon>Endozoicomonadaceae</taxon>
        <taxon>Candidatus Endonucleibacter</taxon>
    </lineage>
</organism>
<dbReference type="GO" id="GO:0046166">
    <property type="term" value="P:glyceraldehyde-3-phosphate biosynthetic process"/>
    <property type="evidence" value="ECO:0007669"/>
    <property type="project" value="TreeGrafter"/>
</dbReference>
<sequence length="248" mass="26780">MRRSLVAGNWKMNGSSKSIKDLLGSIVSSLKPKAEVLICPPTIYMQQVRDILYGTSIKWGLQNVSGKVSGAYTGEISSLMAKDFGCKYAIIGHSERRSIYGETDRDIAEKFSILVDHGVVPILCVGESFEERKAGDTLNVVSRQLDRVLENAGSGRLNDFIVAYEPLWAIGTGLTATPKQAQEVHETIRKILAGKNKDMAQNTRILYGGSVKASNAVELMKQDDVDGGLIGGASLVAEDFMAICHAAG</sequence>
<evidence type="ECO:0000256" key="2">
    <source>
        <dbReference type="ARBA" id="ARBA00004939"/>
    </source>
</evidence>